<organism evidence="1 2">
    <name type="scientific">Portunus trituberculatus</name>
    <name type="common">Swimming crab</name>
    <name type="synonym">Neptunus trituberculatus</name>
    <dbReference type="NCBI Taxonomy" id="210409"/>
    <lineage>
        <taxon>Eukaryota</taxon>
        <taxon>Metazoa</taxon>
        <taxon>Ecdysozoa</taxon>
        <taxon>Arthropoda</taxon>
        <taxon>Crustacea</taxon>
        <taxon>Multicrustacea</taxon>
        <taxon>Malacostraca</taxon>
        <taxon>Eumalacostraca</taxon>
        <taxon>Eucarida</taxon>
        <taxon>Decapoda</taxon>
        <taxon>Pleocyemata</taxon>
        <taxon>Brachyura</taxon>
        <taxon>Eubrachyura</taxon>
        <taxon>Portunoidea</taxon>
        <taxon>Portunidae</taxon>
        <taxon>Portuninae</taxon>
        <taxon>Portunus</taxon>
    </lineage>
</organism>
<evidence type="ECO:0000313" key="1">
    <source>
        <dbReference type="EMBL" id="MPC73628.1"/>
    </source>
</evidence>
<sequence length="47" mass="5099">MRSGQGPRVVRIHPGLHVGCISGTGVNHYWAGLVFLLTCPVTLIQQE</sequence>
<evidence type="ECO:0000313" key="2">
    <source>
        <dbReference type="Proteomes" id="UP000324222"/>
    </source>
</evidence>
<dbReference type="EMBL" id="VSRR010037185">
    <property type="protein sequence ID" value="MPC73628.1"/>
    <property type="molecule type" value="Genomic_DNA"/>
</dbReference>
<accession>A0A5B7HY80</accession>
<dbReference type="Proteomes" id="UP000324222">
    <property type="component" value="Unassembled WGS sequence"/>
</dbReference>
<gene>
    <name evidence="1" type="ORF">E2C01_067963</name>
</gene>
<proteinExistence type="predicted"/>
<name>A0A5B7HY80_PORTR</name>
<comment type="caution">
    <text evidence="1">The sequence shown here is derived from an EMBL/GenBank/DDBJ whole genome shotgun (WGS) entry which is preliminary data.</text>
</comment>
<keyword evidence="2" id="KW-1185">Reference proteome</keyword>
<dbReference type="AlphaFoldDB" id="A0A5B7HY80"/>
<reference evidence="1 2" key="1">
    <citation type="submission" date="2019-05" db="EMBL/GenBank/DDBJ databases">
        <title>Another draft genome of Portunus trituberculatus and its Hox gene families provides insights of decapod evolution.</title>
        <authorList>
            <person name="Jeong J.-H."/>
            <person name="Song I."/>
            <person name="Kim S."/>
            <person name="Choi T."/>
            <person name="Kim D."/>
            <person name="Ryu S."/>
            <person name="Kim W."/>
        </authorList>
    </citation>
    <scope>NUCLEOTIDE SEQUENCE [LARGE SCALE GENOMIC DNA]</scope>
    <source>
        <tissue evidence="1">Muscle</tissue>
    </source>
</reference>
<protein>
    <submittedName>
        <fullName evidence="1">Uncharacterized protein</fullName>
    </submittedName>
</protein>